<dbReference type="EMBL" id="AP005394">
    <property type="protein sequence ID" value="BAD25863.1"/>
    <property type="molecule type" value="Genomic_DNA"/>
</dbReference>
<dbReference type="Proteomes" id="UP000000763">
    <property type="component" value="Chromosome 2"/>
</dbReference>
<gene>
    <name evidence="2" type="primary">P0620H05.14</name>
</gene>
<reference evidence="3" key="1">
    <citation type="journal article" date="2005" name="Nature">
        <title>The map-based sequence of the rice genome.</title>
        <authorList>
            <consortium name="International rice genome sequencing project (IRGSP)"/>
            <person name="Matsumoto T."/>
            <person name="Wu J."/>
            <person name="Kanamori H."/>
            <person name="Katayose Y."/>
            <person name="Fujisawa M."/>
            <person name="Namiki N."/>
            <person name="Mizuno H."/>
            <person name="Yamamoto K."/>
            <person name="Antonio B.A."/>
            <person name="Baba T."/>
            <person name="Sakata K."/>
            <person name="Nagamura Y."/>
            <person name="Aoki H."/>
            <person name="Arikawa K."/>
            <person name="Arita K."/>
            <person name="Bito T."/>
            <person name="Chiden Y."/>
            <person name="Fujitsuka N."/>
            <person name="Fukunaka R."/>
            <person name="Hamada M."/>
            <person name="Harada C."/>
            <person name="Hayashi A."/>
            <person name="Hijishita S."/>
            <person name="Honda M."/>
            <person name="Hosokawa S."/>
            <person name="Ichikawa Y."/>
            <person name="Idonuma A."/>
            <person name="Iijima M."/>
            <person name="Ikeda M."/>
            <person name="Ikeno M."/>
            <person name="Ito K."/>
            <person name="Ito S."/>
            <person name="Ito T."/>
            <person name="Ito Y."/>
            <person name="Ito Y."/>
            <person name="Iwabuchi A."/>
            <person name="Kamiya K."/>
            <person name="Karasawa W."/>
            <person name="Kurita K."/>
            <person name="Katagiri S."/>
            <person name="Kikuta A."/>
            <person name="Kobayashi H."/>
            <person name="Kobayashi N."/>
            <person name="Machita K."/>
            <person name="Maehara T."/>
            <person name="Masukawa M."/>
            <person name="Mizubayashi T."/>
            <person name="Mukai Y."/>
            <person name="Nagasaki H."/>
            <person name="Nagata Y."/>
            <person name="Naito S."/>
            <person name="Nakashima M."/>
            <person name="Nakama Y."/>
            <person name="Nakamichi Y."/>
            <person name="Nakamura M."/>
            <person name="Meguro A."/>
            <person name="Negishi M."/>
            <person name="Ohta I."/>
            <person name="Ohta T."/>
            <person name="Okamoto M."/>
            <person name="Ono N."/>
            <person name="Saji S."/>
            <person name="Sakaguchi M."/>
            <person name="Sakai K."/>
            <person name="Shibata M."/>
            <person name="Shimokawa T."/>
            <person name="Song J."/>
            <person name="Takazaki Y."/>
            <person name="Terasawa K."/>
            <person name="Tsugane M."/>
            <person name="Tsuji K."/>
            <person name="Ueda S."/>
            <person name="Waki K."/>
            <person name="Yamagata H."/>
            <person name="Yamamoto M."/>
            <person name="Yamamoto S."/>
            <person name="Yamane H."/>
            <person name="Yoshiki S."/>
            <person name="Yoshihara R."/>
            <person name="Yukawa K."/>
            <person name="Zhong H."/>
            <person name="Yano M."/>
            <person name="Yuan Q."/>
            <person name="Ouyang S."/>
            <person name="Liu J."/>
            <person name="Jones K.M."/>
            <person name="Gansberger K."/>
            <person name="Moffat K."/>
            <person name="Hill J."/>
            <person name="Bera J."/>
            <person name="Fadrosh D."/>
            <person name="Jin S."/>
            <person name="Johri S."/>
            <person name="Kim M."/>
            <person name="Overton L."/>
            <person name="Reardon M."/>
            <person name="Tsitrin T."/>
            <person name="Vuong H."/>
            <person name="Weaver B."/>
            <person name="Ciecko A."/>
            <person name="Tallon L."/>
            <person name="Jackson J."/>
            <person name="Pai G."/>
            <person name="Aken S.V."/>
            <person name="Utterback T."/>
            <person name="Reidmuller S."/>
            <person name="Feldblyum T."/>
            <person name="Hsiao J."/>
            <person name="Zismann V."/>
            <person name="Iobst S."/>
            <person name="de Vazeille A.R."/>
            <person name="Buell C.R."/>
            <person name="Ying K."/>
            <person name="Li Y."/>
            <person name="Lu T."/>
            <person name="Huang Y."/>
            <person name="Zhao Q."/>
            <person name="Feng Q."/>
            <person name="Zhang L."/>
            <person name="Zhu J."/>
            <person name="Weng Q."/>
            <person name="Mu J."/>
            <person name="Lu Y."/>
            <person name="Fan D."/>
            <person name="Liu Y."/>
            <person name="Guan J."/>
            <person name="Zhang Y."/>
            <person name="Yu S."/>
            <person name="Liu X."/>
            <person name="Zhang Y."/>
            <person name="Hong G."/>
            <person name="Han B."/>
            <person name="Choisne N."/>
            <person name="Demange N."/>
            <person name="Orjeda G."/>
            <person name="Samain S."/>
            <person name="Cattolico L."/>
            <person name="Pelletier E."/>
            <person name="Couloux A."/>
            <person name="Segurens B."/>
            <person name="Wincker P."/>
            <person name="D'Hont A."/>
            <person name="Scarpelli C."/>
            <person name="Weissenbach J."/>
            <person name="Salanoubat M."/>
            <person name="Quetier F."/>
            <person name="Yu Y."/>
            <person name="Kim H.R."/>
            <person name="Rambo T."/>
            <person name="Currie J."/>
            <person name="Collura K."/>
            <person name="Luo M."/>
            <person name="Yang T."/>
            <person name="Ammiraju J.S.S."/>
            <person name="Engler F."/>
            <person name="Soderlund C."/>
            <person name="Wing R.A."/>
            <person name="Palmer L.E."/>
            <person name="de la Bastide M."/>
            <person name="Spiegel L."/>
            <person name="Nascimento L."/>
            <person name="Zutavern T."/>
            <person name="O'Shaughnessy A."/>
            <person name="Dike S."/>
            <person name="Dedhia N."/>
            <person name="Preston R."/>
            <person name="Balija V."/>
            <person name="McCombie W.R."/>
            <person name="Chow T."/>
            <person name="Chen H."/>
            <person name="Chung M."/>
            <person name="Chen C."/>
            <person name="Shaw J."/>
            <person name="Wu H."/>
            <person name="Hsiao K."/>
            <person name="Chao Y."/>
            <person name="Chu M."/>
            <person name="Cheng C."/>
            <person name="Hour A."/>
            <person name="Lee P."/>
            <person name="Lin S."/>
            <person name="Lin Y."/>
            <person name="Liou J."/>
            <person name="Liu S."/>
            <person name="Hsing Y."/>
            <person name="Raghuvanshi S."/>
            <person name="Mohanty A."/>
            <person name="Bharti A.K."/>
            <person name="Gaur A."/>
            <person name="Gupta V."/>
            <person name="Kumar D."/>
            <person name="Ravi V."/>
            <person name="Vij S."/>
            <person name="Kapur A."/>
            <person name="Khurana P."/>
            <person name="Khurana P."/>
            <person name="Khurana J.P."/>
            <person name="Tyagi A.K."/>
            <person name="Gaikwad K."/>
            <person name="Singh A."/>
            <person name="Dalal V."/>
            <person name="Srivastava S."/>
            <person name="Dixit A."/>
            <person name="Pal A.K."/>
            <person name="Ghazi I.A."/>
            <person name="Yadav M."/>
            <person name="Pandit A."/>
            <person name="Bhargava A."/>
            <person name="Sureshbabu K."/>
            <person name="Batra K."/>
            <person name="Sharma T.R."/>
            <person name="Mohapatra T."/>
            <person name="Singh N.K."/>
            <person name="Messing J."/>
            <person name="Nelson A.B."/>
            <person name="Fuks G."/>
            <person name="Kavchok S."/>
            <person name="Keizer G."/>
            <person name="Linton E."/>
            <person name="Llaca V."/>
            <person name="Song R."/>
            <person name="Tanyolac B."/>
            <person name="Young S."/>
            <person name="Ho-Il K."/>
            <person name="Hahn J.H."/>
            <person name="Sangsakoo G."/>
            <person name="Vanavichit A."/>
            <person name="de Mattos Luiz.A.T."/>
            <person name="Zimmer P.D."/>
            <person name="Malone G."/>
            <person name="Dellagostin O."/>
            <person name="de Oliveira A.C."/>
            <person name="Bevan M."/>
            <person name="Bancroft I."/>
            <person name="Minx P."/>
            <person name="Cordum H."/>
            <person name="Wilson R."/>
            <person name="Cheng Z."/>
            <person name="Jin W."/>
            <person name="Jiang J."/>
            <person name="Leong S.A."/>
            <person name="Iwama H."/>
            <person name="Gojobori T."/>
            <person name="Itoh T."/>
            <person name="Niimura Y."/>
            <person name="Fujii Y."/>
            <person name="Habara T."/>
            <person name="Sakai H."/>
            <person name="Sato Y."/>
            <person name="Wilson G."/>
            <person name="Kumar K."/>
            <person name="McCouch S."/>
            <person name="Juretic N."/>
            <person name="Hoen D."/>
            <person name="Wright S."/>
            <person name="Bruskiewich R."/>
            <person name="Bureau T."/>
            <person name="Miyao A."/>
            <person name="Hirochika H."/>
            <person name="Nishikawa T."/>
            <person name="Kadowaki K."/>
            <person name="Sugiura M."/>
            <person name="Burr B."/>
            <person name="Sasaki T."/>
        </authorList>
    </citation>
    <scope>NUCLEOTIDE SEQUENCE [LARGE SCALE GENOMIC DNA]</scope>
    <source>
        <strain evidence="3">cv. Nipponbare</strain>
    </source>
</reference>
<organism evidence="2 3">
    <name type="scientific">Oryza sativa subsp. japonica</name>
    <name type="common">Rice</name>
    <dbReference type="NCBI Taxonomy" id="39947"/>
    <lineage>
        <taxon>Eukaryota</taxon>
        <taxon>Viridiplantae</taxon>
        <taxon>Streptophyta</taxon>
        <taxon>Embryophyta</taxon>
        <taxon>Tracheophyta</taxon>
        <taxon>Spermatophyta</taxon>
        <taxon>Magnoliopsida</taxon>
        <taxon>Liliopsida</taxon>
        <taxon>Poales</taxon>
        <taxon>Poaceae</taxon>
        <taxon>BOP clade</taxon>
        <taxon>Oryzoideae</taxon>
        <taxon>Oryzeae</taxon>
        <taxon>Oryzinae</taxon>
        <taxon>Oryza</taxon>
        <taxon>Oryza sativa</taxon>
    </lineage>
</organism>
<feature type="compositionally biased region" description="Basic residues" evidence="1">
    <location>
        <begin position="141"/>
        <end position="150"/>
    </location>
</feature>
<proteinExistence type="predicted"/>
<name>Q6H5Y6_ORYSJ</name>
<evidence type="ECO:0000313" key="3">
    <source>
        <dbReference type="Proteomes" id="UP000000763"/>
    </source>
</evidence>
<accession>Q6H5Y6</accession>
<feature type="compositionally biased region" description="Low complexity" evidence="1">
    <location>
        <begin position="9"/>
        <end position="24"/>
    </location>
</feature>
<protein>
    <submittedName>
        <fullName evidence="2">Uncharacterized protein</fullName>
    </submittedName>
</protein>
<feature type="region of interest" description="Disordered" evidence="1">
    <location>
        <begin position="1"/>
        <end position="73"/>
    </location>
</feature>
<reference evidence="3" key="2">
    <citation type="journal article" date="2008" name="Nucleic Acids Res.">
        <title>The rice annotation project database (RAP-DB): 2008 update.</title>
        <authorList>
            <consortium name="The rice annotation project (RAP)"/>
        </authorList>
    </citation>
    <scope>GENOME REANNOTATION</scope>
    <source>
        <strain evidence="3">cv. Nipponbare</strain>
    </source>
</reference>
<sequence>MKEKRGDPSAAGMKMAARMATAGRTRSRRKRIRPPEDGSGAGRGCSGSGAAELRRRCRSQRRRLRGDGDGGNGVELVAMVAAAVGRRRQHGGWSTETAAAGGCGNGVHSRRPHLAGVVAIGGVGGQLGAERRSRWQWRPVRRKRRGRRRGGPLGARGVTDGGRPNWRERRVRWWRPAQHDEVRPAVKEATTVRYGAAGGVARSWVHEGWLEGAPVQWSHMSAEVEWW</sequence>
<feature type="region of interest" description="Disordered" evidence="1">
    <location>
        <begin position="141"/>
        <end position="162"/>
    </location>
</feature>
<feature type="compositionally biased region" description="Basic residues" evidence="1">
    <location>
        <begin position="55"/>
        <end position="64"/>
    </location>
</feature>
<dbReference type="AlphaFoldDB" id="Q6H5Y6"/>
<evidence type="ECO:0000313" key="2">
    <source>
        <dbReference type="EMBL" id="BAD25863.1"/>
    </source>
</evidence>
<evidence type="ECO:0000256" key="1">
    <source>
        <dbReference type="SAM" id="MobiDB-lite"/>
    </source>
</evidence>